<dbReference type="Pfam" id="PF00482">
    <property type="entry name" value="T2SSF"/>
    <property type="match status" value="1"/>
</dbReference>
<feature type="domain" description="Type II secretion system protein GspF" evidence="7">
    <location>
        <begin position="79"/>
        <end position="204"/>
    </location>
</feature>
<evidence type="ECO:0000313" key="9">
    <source>
        <dbReference type="Proteomes" id="UP000270021"/>
    </source>
</evidence>
<evidence type="ECO:0000313" key="8">
    <source>
        <dbReference type="EMBL" id="AZN31066.1"/>
    </source>
</evidence>
<sequence>MLAGSPQSWPVDRLLVLKLLWIPYAIVESIIVLPVFGTPLFSAMWVVKSIIVYFLPELLLNSEGTKRNERIQLELADTLDQMTIAVEAGLGFDAAMARSAKNGRGPLAEELSRTLQDIRIGRSRRQAFEALTMRTTVVDLRRFLRAVIQADAYGISIADVLRTQAGEMRLKRRQRAEEKAQKLPVKVLAPLMLCILPVLFIVIMAPAVINMIGAFSGL</sequence>
<dbReference type="AlphaFoldDB" id="A0A3S8ZC54"/>
<dbReference type="EMBL" id="CP034438">
    <property type="protein sequence ID" value="AZN31066.1"/>
    <property type="molecule type" value="Genomic_DNA"/>
</dbReference>
<dbReference type="PANTHER" id="PTHR35007:SF2">
    <property type="entry name" value="PILUS ASSEMBLE PROTEIN"/>
    <property type="match status" value="1"/>
</dbReference>
<protein>
    <submittedName>
        <fullName evidence="8">Type II secretion system F family protein</fullName>
    </submittedName>
</protein>
<keyword evidence="2" id="KW-1003">Cell membrane</keyword>
<evidence type="ECO:0000256" key="1">
    <source>
        <dbReference type="ARBA" id="ARBA00004651"/>
    </source>
</evidence>
<evidence type="ECO:0000256" key="3">
    <source>
        <dbReference type="ARBA" id="ARBA00022692"/>
    </source>
</evidence>
<name>A0A3S8ZC54_9ACTO</name>
<evidence type="ECO:0000259" key="7">
    <source>
        <dbReference type="Pfam" id="PF00482"/>
    </source>
</evidence>
<keyword evidence="4 6" id="KW-1133">Transmembrane helix</keyword>
<proteinExistence type="predicted"/>
<feature type="transmembrane region" description="Helical" evidence="6">
    <location>
        <begin position="187"/>
        <end position="209"/>
    </location>
</feature>
<keyword evidence="3 6" id="KW-0812">Transmembrane</keyword>
<evidence type="ECO:0000256" key="2">
    <source>
        <dbReference type="ARBA" id="ARBA00022475"/>
    </source>
</evidence>
<reference evidence="8 9" key="1">
    <citation type="submission" date="2018-12" db="EMBL/GenBank/DDBJ databases">
        <title>Complete genome sequence of Flaviflexus salsibiostraticola KCTC 33148.</title>
        <authorList>
            <person name="Bae J.-W."/>
        </authorList>
    </citation>
    <scope>NUCLEOTIDE SEQUENCE [LARGE SCALE GENOMIC DNA]</scope>
    <source>
        <strain evidence="8 9">KCTC 33148</strain>
    </source>
</reference>
<dbReference type="GO" id="GO:0005886">
    <property type="term" value="C:plasma membrane"/>
    <property type="evidence" value="ECO:0007669"/>
    <property type="project" value="UniProtKB-SubCell"/>
</dbReference>
<comment type="subcellular location">
    <subcellularLocation>
        <location evidence="1">Cell membrane</location>
        <topology evidence="1">Multi-pass membrane protein</topology>
    </subcellularLocation>
</comment>
<feature type="transmembrane region" description="Helical" evidence="6">
    <location>
        <begin position="15"/>
        <end position="36"/>
    </location>
</feature>
<keyword evidence="5 6" id="KW-0472">Membrane</keyword>
<gene>
    <name evidence="8" type="ORF">EJO69_05295</name>
</gene>
<dbReference type="Proteomes" id="UP000270021">
    <property type="component" value="Chromosome"/>
</dbReference>
<dbReference type="OrthoDB" id="9810662at2"/>
<evidence type="ECO:0000256" key="6">
    <source>
        <dbReference type="SAM" id="Phobius"/>
    </source>
</evidence>
<evidence type="ECO:0000256" key="4">
    <source>
        <dbReference type="ARBA" id="ARBA00022989"/>
    </source>
</evidence>
<keyword evidence="9" id="KW-1185">Reference proteome</keyword>
<dbReference type="InterPro" id="IPR018076">
    <property type="entry name" value="T2SS_GspF_dom"/>
</dbReference>
<accession>A0A3S8ZC54</accession>
<dbReference type="PANTHER" id="PTHR35007">
    <property type="entry name" value="INTEGRAL MEMBRANE PROTEIN-RELATED"/>
    <property type="match status" value="1"/>
</dbReference>
<dbReference type="KEGG" id="fsl:EJO69_05295"/>
<evidence type="ECO:0000256" key="5">
    <source>
        <dbReference type="ARBA" id="ARBA00023136"/>
    </source>
</evidence>
<organism evidence="8 9">
    <name type="scientific">Flaviflexus salsibiostraticola</name>
    <dbReference type="NCBI Taxonomy" id="1282737"/>
    <lineage>
        <taxon>Bacteria</taxon>
        <taxon>Bacillati</taxon>
        <taxon>Actinomycetota</taxon>
        <taxon>Actinomycetes</taxon>
        <taxon>Actinomycetales</taxon>
        <taxon>Actinomycetaceae</taxon>
        <taxon>Flaviflexus</taxon>
    </lineage>
</organism>